<dbReference type="AlphaFoldDB" id="A0A0L8H4B2"/>
<feature type="compositionally biased region" description="Basic and acidic residues" evidence="1">
    <location>
        <begin position="1"/>
        <end position="12"/>
    </location>
</feature>
<name>A0A0L8H4B2_OCTBM</name>
<organism evidence="2">
    <name type="scientific">Octopus bimaculoides</name>
    <name type="common">California two-spotted octopus</name>
    <dbReference type="NCBI Taxonomy" id="37653"/>
    <lineage>
        <taxon>Eukaryota</taxon>
        <taxon>Metazoa</taxon>
        <taxon>Spiralia</taxon>
        <taxon>Lophotrochozoa</taxon>
        <taxon>Mollusca</taxon>
        <taxon>Cephalopoda</taxon>
        <taxon>Coleoidea</taxon>
        <taxon>Octopodiformes</taxon>
        <taxon>Octopoda</taxon>
        <taxon>Incirrata</taxon>
        <taxon>Octopodidae</taxon>
        <taxon>Octopus</taxon>
    </lineage>
</organism>
<protein>
    <submittedName>
        <fullName evidence="2">Uncharacterized protein</fullName>
    </submittedName>
</protein>
<accession>A0A0L8H4B2</accession>
<proteinExistence type="predicted"/>
<gene>
    <name evidence="2" type="ORF">OCBIM_22022770mg</name>
</gene>
<dbReference type="EMBL" id="KQ419292">
    <property type="protein sequence ID" value="KOF84042.1"/>
    <property type="molecule type" value="Genomic_DNA"/>
</dbReference>
<sequence>MLSRDGRLEKLNRPTARWQAPAKRSTAWNWSGAGVHWDGRRPRSVKQSSLGAGGVLWKSAPNLTRRTKLWTSARV</sequence>
<reference evidence="2" key="1">
    <citation type="submission" date="2015-07" db="EMBL/GenBank/DDBJ databases">
        <title>MeaNS - Measles Nucleotide Surveillance Program.</title>
        <authorList>
            <person name="Tran T."/>
            <person name="Druce J."/>
        </authorList>
    </citation>
    <scope>NUCLEOTIDE SEQUENCE</scope>
    <source>
        <strain evidence="2">UCB-OBI-ISO-001</strain>
        <tissue evidence="2">Gonad</tissue>
    </source>
</reference>
<feature type="region of interest" description="Disordered" evidence="1">
    <location>
        <begin position="1"/>
        <end position="24"/>
    </location>
</feature>
<evidence type="ECO:0000313" key="2">
    <source>
        <dbReference type="EMBL" id="KOF84042.1"/>
    </source>
</evidence>
<evidence type="ECO:0000256" key="1">
    <source>
        <dbReference type="SAM" id="MobiDB-lite"/>
    </source>
</evidence>